<dbReference type="InterPro" id="IPR029479">
    <property type="entry name" value="Nitroreductase"/>
</dbReference>
<dbReference type="GO" id="GO:0016491">
    <property type="term" value="F:oxidoreductase activity"/>
    <property type="evidence" value="ECO:0007669"/>
    <property type="project" value="UniProtKB-KW"/>
</dbReference>
<reference evidence="5 6" key="1">
    <citation type="submission" date="2019-03" db="EMBL/GenBank/DDBJ databases">
        <title>Genomic Encyclopedia of Type Strains, Phase IV (KMG-IV): sequencing the most valuable type-strain genomes for metagenomic binning, comparative biology and taxonomic classification.</title>
        <authorList>
            <person name="Goeker M."/>
        </authorList>
    </citation>
    <scope>NUCLEOTIDE SEQUENCE [LARGE SCALE GENOMIC DNA]</scope>
    <source>
        <strain evidence="5 6">DSM 22958</strain>
    </source>
</reference>
<dbReference type="OrthoDB" id="9802510at2"/>
<comment type="caution">
    <text evidence="5">The sequence shown here is derived from an EMBL/GenBank/DDBJ whole genome shotgun (WGS) entry which is preliminary data.</text>
</comment>
<evidence type="ECO:0000259" key="4">
    <source>
        <dbReference type="Pfam" id="PF00881"/>
    </source>
</evidence>
<evidence type="ECO:0000313" key="5">
    <source>
        <dbReference type="EMBL" id="TCO12380.1"/>
    </source>
</evidence>
<keyword evidence="3" id="KW-0560">Oxidoreductase</keyword>
<dbReference type="EMBL" id="SLWL01000009">
    <property type="protein sequence ID" value="TCO12380.1"/>
    <property type="molecule type" value="Genomic_DNA"/>
</dbReference>
<proteinExistence type="predicted"/>
<dbReference type="InterPro" id="IPR050627">
    <property type="entry name" value="Nitroreductase/BluB"/>
</dbReference>
<dbReference type="Gene3D" id="3.40.109.10">
    <property type="entry name" value="NADH Oxidase"/>
    <property type="match status" value="1"/>
</dbReference>
<dbReference type="CDD" id="cd02136">
    <property type="entry name" value="PnbA_NfnB-like"/>
    <property type="match status" value="1"/>
</dbReference>
<dbReference type="InterPro" id="IPR000415">
    <property type="entry name" value="Nitroreductase-like"/>
</dbReference>
<accession>A0A4V2RX78</accession>
<protein>
    <submittedName>
        <fullName evidence="5">Nitroreductase</fullName>
    </submittedName>
</protein>
<evidence type="ECO:0000256" key="2">
    <source>
        <dbReference type="ARBA" id="ARBA00022643"/>
    </source>
</evidence>
<evidence type="ECO:0000313" key="6">
    <source>
        <dbReference type="Proteomes" id="UP000294881"/>
    </source>
</evidence>
<dbReference type="RefSeq" id="WP_132007431.1">
    <property type="nucleotide sequence ID" value="NZ_JBHUNN010000002.1"/>
</dbReference>
<dbReference type="SUPFAM" id="SSF55469">
    <property type="entry name" value="FMN-dependent nitroreductase-like"/>
    <property type="match status" value="1"/>
</dbReference>
<evidence type="ECO:0000256" key="1">
    <source>
        <dbReference type="ARBA" id="ARBA00022630"/>
    </source>
</evidence>
<evidence type="ECO:0000256" key="3">
    <source>
        <dbReference type="ARBA" id="ARBA00023002"/>
    </source>
</evidence>
<dbReference type="Pfam" id="PF00881">
    <property type="entry name" value="Nitroreductase"/>
    <property type="match status" value="1"/>
</dbReference>
<gene>
    <name evidence="5" type="ORF">EV666_10926</name>
</gene>
<feature type="domain" description="Nitroreductase" evidence="4">
    <location>
        <begin position="7"/>
        <end position="193"/>
    </location>
</feature>
<organism evidence="5 6">
    <name type="scientific">Camelimonas lactis</name>
    <dbReference type="NCBI Taxonomy" id="659006"/>
    <lineage>
        <taxon>Bacteria</taxon>
        <taxon>Pseudomonadati</taxon>
        <taxon>Pseudomonadota</taxon>
        <taxon>Alphaproteobacteria</taxon>
        <taxon>Hyphomicrobiales</taxon>
        <taxon>Chelatococcaceae</taxon>
        <taxon>Camelimonas</taxon>
    </lineage>
</organism>
<keyword evidence="6" id="KW-1185">Reference proteome</keyword>
<keyword evidence="1" id="KW-0285">Flavoprotein</keyword>
<sequence>MHVSEAVRRRMSVRAFRPDPVPADVVRELLELSARAPSGGNVQPWHVHALTGAPLAELIALANENGADPEPAYDVYPHNLWEPYRTRRFQIGEALYASIGIPREDKAGRLRQLARNGLLFGAPVGVFVFIDRKMGPPQWSDLGMYLQTLMLLATERGLDTCPQEYWARFAGSIERFVNAPEDRMLFCGVALGYRDENAPINALQAPRAPFAEWGQMHGF</sequence>
<dbReference type="Proteomes" id="UP000294881">
    <property type="component" value="Unassembled WGS sequence"/>
</dbReference>
<dbReference type="PANTHER" id="PTHR23026:SF90">
    <property type="entry name" value="IODOTYROSINE DEIODINASE 1"/>
    <property type="match status" value="1"/>
</dbReference>
<keyword evidence="2" id="KW-0288">FMN</keyword>
<name>A0A4V2RX78_9HYPH</name>
<dbReference type="PANTHER" id="PTHR23026">
    <property type="entry name" value="NADPH NITROREDUCTASE"/>
    <property type="match status" value="1"/>
</dbReference>
<dbReference type="AlphaFoldDB" id="A0A4V2RX78"/>